<evidence type="ECO:0000256" key="4">
    <source>
        <dbReference type="ARBA" id="ARBA00012702"/>
    </source>
</evidence>
<evidence type="ECO:0000256" key="6">
    <source>
        <dbReference type="ARBA" id="ARBA00022679"/>
    </source>
</evidence>
<dbReference type="AlphaFoldDB" id="A0A553PG39"/>
<dbReference type="OMA" id="HRHTIID"/>
<keyword evidence="16" id="KW-1185">Reference proteome</keyword>
<accession>A0A553PG39</accession>
<dbReference type="Pfam" id="PF01239">
    <property type="entry name" value="PPTA"/>
    <property type="match status" value="5"/>
</dbReference>
<evidence type="ECO:0000256" key="8">
    <source>
        <dbReference type="ARBA" id="ARBA00022842"/>
    </source>
</evidence>
<evidence type="ECO:0000256" key="3">
    <source>
        <dbReference type="ARBA" id="ARBA00012700"/>
    </source>
</evidence>
<keyword evidence="5" id="KW-0637">Prenyltransferase</keyword>
<dbReference type="GO" id="GO:0005965">
    <property type="term" value="C:protein farnesyltransferase complex"/>
    <property type="evidence" value="ECO:0007669"/>
    <property type="project" value="TreeGrafter"/>
</dbReference>
<evidence type="ECO:0000313" key="16">
    <source>
        <dbReference type="Proteomes" id="UP000318571"/>
    </source>
</evidence>
<evidence type="ECO:0000256" key="7">
    <source>
        <dbReference type="ARBA" id="ARBA00022737"/>
    </source>
</evidence>
<dbReference type="GO" id="GO:0004662">
    <property type="term" value="F:CAAX-protein geranylgeranyltransferase activity"/>
    <property type="evidence" value="ECO:0007669"/>
    <property type="project" value="UniProtKB-EC"/>
</dbReference>
<name>A0A553PG39_TIGCA</name>
<evidence type="ECO:0000256" key="2">
    <source>
        <dbReference type="ARBA" id="ARBA00006734"/>
    </source>
</evidence>
<evidence type="ECO:0000313" key="15">
    <source>
        <dbReference type="EMBL" id="TRY76642.1"/>
    </source>
</evidence>
<dbReference type="EC" id="2.5.1.59" evidence="3"/>
<feature type="compositionally biased region" description="Low complexity" evidence="14">
    <location>
        <begin position="1"/>
        <end position="15"/>
    </location>
</feature>
<dbReference type="InterPro" id="IPR002088">
    <property type="entry name" value="Prenyl_trans_a"/>
</dbReference>
<comment type="caution">
    <text evidence="15">The sequence shown here is derived from an EMBL/GenBank/DDBJ whole genome shotgun (WGS) entry which is preliminary data.</text>
</comment>
<keyword evidence="7" id="KW-0677">Repeat</keyword>
<sequence length="341" mass="40018">MSETSSSCASDSADSNPPWVFYRDRPDWADVQPLPQDDGPDPVVRIAYSDKFRDVYDYFRAIYASKEVSQRALSLTMDAVELNPANYTAWHHRRFLLKELNADLNQEMDYIRFVINGNPKNYQVWQHRRVLVEWLKDPSKEMRFTEIILSIDPKNYHVWQHRQWAMAAFNLFEGELEFVERLLEEDIRNNSAWNQRFFVITHTDSHNGQFSGDVLNRELTFTMNAIRKVLGNESAWNYLRGLIDNTAESELTEVRKKCSLFCHELFEHCDRKSNSSSNLLGAMVDLYCDQLEASESGSPKEDLAKAQELCRILAKEVDPIRKQYWEFMSRDLLVRFESQSQ</sequence>
<organism evidence="15 16">
    <name type="scientific">Tigriopus californicus</name>
    <name type="common">Marine copepod</name>
    <dbReference type="NCBI Taxonomy" id="6832"/>
    <lineage>
        <taxon>Eukaryota</taxon>
        <taxon>Metazoa</taxon>
        <taxon>Ecdysozoa</taxon>
        <taxon>Arthropoda</taxon>
        <taxon>Crustacea</taxon>
        <taxon>Multicrustacea</taxon>
        <taxon>Hexanauplia</taxon>
        <taxon>Copepoda</taxon>
        <taxon>Harpacticoida</taxon>
        <taxon>Harpacticidae</taxon>
        <taxon>Tigriopus</taxon>
    </lineage>
</organism>
<dbReference type="PROSITE" id="PS51147">
    <property type="entry name" value="PFTA"/>
    <property type="match status" value="5"/>
</dbReference>
<evidence type="ECO:0000256" key="10">
    <source>
        <dbReference type="ARBA" id="ARBA00041392"/>
    </source>
</evidence>
<keyword evidence="6" id="KW-0808">Transferase</keyword>
<dbReference type="SUPFAM" id="SSF48439">
    <property type="entry name" value="Protein prenylyltransferase"/>
    <property type="match status" value="1"/>
</dbReference>
<dbReference type="OrthoDB" id="272289at2759"/>
<keyword evidence="8" id="KW-0460">Magnesium</keyword>
<dbReference type="Gene3D" id="1.25.40.120">
    <property type="entry name" value="Protein prenylyltransferase"/>
    <property type="match status" value="1"/>
</dbReference>
<protein>
    <recommendedName>
        <fullName evidence="9">Protein farnesyltransferase/geranylgeranyltransferase type-1 subunit alpha</fullName>
        <ecNumber evidence="4">2.5.1.58</ecNumber>
        <ecNumber evidence="3">2.5.1.59</ecNumber>
    </recommendedName>
    <alternativeName>
        <fullName evidence="12">CAAX farnesyltransferase subunit alpha</fullName>
    </alternativeName>
    <alternativeName>
        <fullName evidence="11">FTase-alpha</fullName>
    </alternativeName>
    <alternativeName>
        <fullName evidence="10">Ras proteins prenyltransferase subunit alpha</fullName>
    </alternativeName>
    <alternativeName>
        <fullName evidence="13">Type I protein geranyl-geranyltransferase subunit alpha</fullName>
    </alternativeName>
</protein>
<evidence type="ECO:0000256" key="11">
    <source>
        <dbReference type="ARBA" id="ARBA00042436"/>
    </source>
</evidence>
<reference evidence="15 16" key="1">
    <citation type="journal article" date="2018" name="Nat. Ecol. Evol.">
        <title>Genomic signatures of mitonuclear coevolution across populations of Tigriopus californicus.</title>
        <authorList>
            <person name="Barreto F.S."/>
            <person name="Watson E.T."/>
            <person name="Lima T.G."/>
            <person name="Willett C.S."/>
            <person name="Edmands S."/>
            <person name="Li W."/>
            <person name="Burton R.S."/>
        </authorList>
    </citation>
    <scope>NUCLEOTIDE SEQUENCE [LARGE SCALE GENOMIC DNA]</scope>
    <source>
        <strain evidence="15 16">San Diego</strain>
    </source>
</reference>
<feature type="region of interest" description="Disordered" evidence="14">
    <location>
        <begin position="1"/>
        <end position="21"/>
    </location>
</feature>
<proteinExistence type="inferred from homology"/>
<dbReference type="PANTHER" id="PTHR11129:SF1">
    <property type="entry name" value="PROTEIN FARNESYLTRANSFERASE_GERANYLGERANYLTRANSFERASE TYPE-1 SUBUNIT ALPHA"/>
    <property type="match status" value="1"/>
</dbReference>
<gene>
    <name evidence="15" type="ORF">TCAL_08786</name>
</gene>
<evidence type="ECO:0000256" key="13">
    <source>
        <dbReference type="ARBA" id="ARBA00043219"/>
    </source>
</evidence>
<comment type="similarity">
    <text evidence="2">Belongs to the protein prenyltransferase subunit alpha family.</text>
</comment>
<dbReference type="Proteomes" id="UP000318571">
    <property type="component" value="Chromosome 5"/>
</dbReference>
<evidence type="ECO:0000256" key="1">
    <source>
        <dbReference type="ARBA" id="ARBA00001946"/>
    </source>
</evidence>
<evidence type="ECO:0000256" key="9">
    <source>
        <dbReference type="ARBA" id="ARBA00040965"/>
    </source>
</evidence>
<evidence type="ECO:0000256" key="5">
    <source>
        <dbReference type="ARBA" id="ARBA00022602"/>
    </source>
</evidence>
<dbReference type="EC" id="2.5.1.58" evidence="4"/>
<dbReference type="GO" id="GO:0004660">
    <property type="term" value="F:protein farnesyltransferase activity"/>
    <property type="evidence" value="ECO:0007669"/>
    <property type="project" value="UniProtKB-EC"/>
</dbReference>
<dbReference type="EMBL" id="VCGU01000004">
    <property type="protein sequence ID" value="TRY76642.1"/>
    <property type="molecule type" value="Genomic_DNA"/>
</dbReference>
<dbReference type="STRING" id="6832.A0A553PG39"/>
<dbReference type="GO" id="GO:0005953">
    <property type="term" value="C:CAAX-protein geranylgeranyltransferase complex"/>
    <property type="evidence" value="ECO:0007669"/>
    <property type="project" value="TreeGrafter"/>
</dbReference>
<dbReference type="PANTHER" id="PTHR11129">
    <property type="entry name" value="PROTEIN FARNESYLTRANSFERASE ALPHA SUBUNIT/RAB GERANYLGERANYL TRANSFERASE ALPHA SUBUNIT"/>
    <property type="match status" value="1"/>
</dbReference>
<evidence type="ECO:0000256" key="14">
    <source>
        <dbReference type="SAM" id="MobiDB-lite"/>
    </source>
</evidence>
<comment type="cofactor">
    <cofactor evidence="1">
        <name>Mg(2+)</name>
        <dbReference type="ChEBI" id="CHEBI:18420"/>
    </cofactor>
</comment>
<evidence type="ECO:0000256" key="12">
    <source>
        <dbReference type="ARBA" id="ARBA00043086"/>
    </source>
</evidence>